<reference evidence="2" key="1">
    <citation type="journal article" date="2014" name="Int. J. Syst. Evol. Microbiol.">
        <title>Complete genome sequence of Corynebacterium casei LMG S-19264T (=DSM 44701T), isolated from a smear-ripened cheese.</title>
        <authorList>
            <consortium name="US DOE Joint Genome Institute (JGI-PGF)"/>
            <person name="Walter F."/>
            <person name="Albersmeier A."/>
            <person name="Kalinowski J."/>
            <person name="Ruckert C."/>
        </authorList>
    </citation>
    <scope>NUCLEOTIDE SEQUENCE</scope>
    <source>
        <strain evidence="2">CGMCC 1.12921</strain>
    </source>
</reference>
<dbReference type="Pfam" id="PF13310">
    <property type="entry name" value="Virulence_RhuM"/>
    <property type="match status" value="1"/>
</dbReference>
<reference evidence="2" key="2">
    <citation type="submission" date="2020-09" db="EMBL/GenBank/DDBJ databases">
        <authorList>
            <person name="Sun Q."/>
            <person name="Zhou Y."/>
        </authorList>
    </citation>
    <scope>NUCLEOTIDE SEQUENCE</scope>
    <source>
        <strain evidence="2">CGMCC 1.12921</strain>
    </source>
</reference>
<name>A0A8J2V3P6_9PROT</name>
<dbReference type="Proteomes" id="UP000613582">
    <property type="component" value="Unassembled WGS sequence"/>
</dbReference>
<dbReference type="PIRSF" id="PIRSF015268">
    <property type="entry name" value="Virulence_RhuM"/>
    <property type="match status" value="1"/>
</dbReference>
<dbReference type="EMBL" id="BMGH01000001">
    <property type="protein sequence ID" value="GGD15082.1"/>
    <property type="molecule type" value="Genomic_DNA"/>
</dbReference>
<dbReference type="RefSeq" id="WP_206711172.1">
    <property type="nucleotide sequence ID" value="NZ_BMGH01000001.1"/>
</dbReference>
<evidence type="ECO:0000313" key="3">
    <source>
        <dbReference type="Proteomes" id="UP000613582"/>
    </source>
</evidence>
<evidence type="ECO:0000256" key="1">
    <source>
        <dbReference type="SAM" id="Coils"/>
    </source>
</evidence>
<accession>A0A8J2V3P6</accession>
<dbReference type="PANTHER" id="PTHR35810">
    <property type="entry name" value="CYTOPLASMIC PROTEIN-RELATED"/>
    <property type="match status" value="1"/>
</dbReference>
<dbReference type="PANTHER" id="PTHR35810:SF1">
    <property type="entry name" value="CYTOPLASMIC PROTEIN"/>
    <property type="match status" value="1"/>
</dbReference>
<dbReference type="AlphaFoldDB" id="A0A8J2V3P6"/>
<feature type="coiled-coil region" evidence="1">
    <location>
        <begin position="288"/>
        <end position="342"/>
    </location>
</feature>
<proteinExistence type="predicted"/>
<evidence type="ECO:0000313" key="2">
    <source>
        <dbReference type="EMBL" id="GGD15082.1"/>
    </source>
</evidence>
<keyword evidence="1" id="KW-0175">Coiled coil</keyword>
<dbReference type="InterPro" id="IPR011204">
    <property type="entry name" value="Virulence_RhuM-like"/>
</dbReference>
<organism evidence="2 3">
    <name type="scientific">Aquisalinus flavus</name>
    <dbReference type="NCBI Taxonomy" id="1526572"/>
    <lineage>
        <taxon>Bacteria</taxon>
        <taxon>Pseudomonadati</taxon>
        <taxon>Pseudomonadota</taxon>
        <taxon>Alphaproteobacteria</taxon>
        <taxon>Parvularculales</taxon>
        <taxon>Parvularculaceae</taxon>
        <taxon>Aquisalinus</taxon>
    </lineage>
</organism>
<sequence>MIVHGMFAGIDASDVMMDSTELTTVFEDDETGDRFVIYSTASGPALEIRFEGETLWMTQAQMAELFGVSVVTINEHLRNVHAEGELEPEATIRKFRIVRREGDREVSRDVMHYNLDAIISVGYRVSSRQGTLFRKWATARLVEFATKAFVIDKARLKGPDYSDRIKELRDIVREIRADEANVYRELKSICAMCQDYDGASRQWVTFYQQMQAKLVYAVTSHTPSEVVAGRADAKAPNMGLQSWPNENIRKSDVAVSKNYLSDQEVRELNRLTTILLDIFEDQLDIGRLVMMKDAEALLEQQLKNLNRAVLRDGGIVASDTAKRHAEAEYRKFSEERKRLRHEEADKAISKLAAEAKDLPPSRGKKRK</sequence>
<gene>
    <name evidence="2" type="ORF">GCM10011342_24840</name>
</gene>
<keyword evidence="3" id="KW-1185">Reference proteome</keyword>
<comment type="caution">
    <text evidence="2">The sequence shown here is derived from an EMBL/GenBank/DDBJ whole genome shotgun (WGS) entry which is preliminary data.</text>
</comment>
<protein>
    <submittedName>
        <fullName evidence="2">2-hydroxyacid dehydrogenase</fullName>
    </submittedName>
</protein>